<organism evidence="3 4">
    <name type="scientific">Neobacillus piezotolerans</name>
    <dbReference type="NCBI Taxonomy" id="2259171"/>
    <lineage>
        <taxon>Bacteria</taxon>
        <taxon>Bacillati</taxon>
        <taxon>Bacillota</taxon>
        <taxon>Bacilli</taxon>
        <taxon>Bacillales</taxon>
        <taxon>Bacillaceae</taxon>
        <taxon>Neobacillus</taxon>
    </lineage>
</organism>
<protein>
    <submittedName>
        <fullName evidence="3">GGDEF domain-containing protein</fullName>
    </submittedName>
</protein>
<proteinExistence type="predicted"/>
<dbReference type="AlphaFoldDB" id="A0A3D8GSF6"/>
<dbReference type="Gene3D" id="3.30.70.270">
    <property type="match status" value="1"/>
</dbReference>
<comment type="caution">
    <text evidence="3">The sequence shown here is derived from an EMBL/GenBank/DDBJ whole genome shotgun (WGS) entry which is preliminary data.</text>
</comment>
<dbReference type="PANTHER" id="PTHR45138">
    <property type="entry name" value="REGULATORY COMPONENTS OF SENSORY TRANSDUCTION SYSTEM"/>
    <property type="match status" value="1"/>
</dbReference>
<dbReference type="GO" id="GO:0052621">
    <property type="term" value="F:diguanylate cyclase activity"/>
    <property type="evidence" value="ECO:0007669"/>
    <property type="project" value="TreeGrafter"/>
</dbReference>
<feature type="transmembrane region" description="Helical" evidence="1">
    <location>
        <begin position="64"/>
        <end position="88"/>
    </location>
</feature>
<keyword evidence="1" id="KW-1133">Transmembrane helix</keyword>
<sequence length="419" mass="48290">MWRARIFDFILFFSALAIAVHSRSLEVHTNLFLKALFLFWVFSTLYHHLRVVKKTGSTNVDYGISYSLSFGIFAGPLGLFIFETIYRFTIFFNRKRTKTADPEEFWDTFYNIGSFSLAYSAAYYLYNLLLPFFEPLPLGFWILLFLLVVVSSFLIDTFLICIFRILGDVNSVRDALDFYKSRSLTDMGKTALTNGLLLLFIHDAEWGTLVALFLLNYLVSLSFYSKSQSIQDKYERDKFEQMAYTDFLTGINNRAYMDLKIAELSQTEEYIGVVVADIDKFKSINDNYNHSIGDQVIRHFTKTLKNYLNANDSLFRSGGEEFTLFLRNRSYSQCVDLVERILRGVENSTVEVEFASEIVSISYTSSFGLYFYKISDQVPLEKGYIYADHLLLESKQDGRNRITAVNGCVDAGKTVLVNN</sequence>
<dbReference type="InterPro" id="IPR050469">
    <property type="entry name" value="Diguanylate_Cyclase"/>
</dbReference>
<feature type="domain" description="GGDEF" evidence="2">
    <location>
        <begin position="269"/>
        <end position="407"/>
    </location>
</feature>
<dbReference type="SUPFAM" id="SSF55073">
    <property type="entry name" value="Nucleotide cyclase"/>
    <property type="match status" value="1"/>
</dbReference>
<feature type="transmembrane region" description="Helical" evidence="1">
    <location>
        <begin position="108"/>
        <end position="126"/>
    </location>
</feature>
<dbReference type="SMART" id="SM00267">
    <property type="entry name" value="GGDEF"/>
    <property type="match status" value="1"/>
</dbReference>
<gene>
    <name evidence="3" type="ORF">DRW41_05905</name>
</gene>
<evidence type="ECO:0000256" key="1">
    <source>
        <dbReference type="SAM" id="Phobius"/>
    </source>
</evidence>
<reference evidence="3 4" key="1">
    <citation type="submission" date="2018-07" db="EMBL/GenBank/DDBJ databases">
        <title>Bacillus sp. YLB-04 draft genome sequence.</title>
        <authorList>
            <person name="Yu L."/>
            <person name="Tang X."/>
        </authorList>
    </citation>
    <scope>NUCLEOTIDE SEQUENCE [LARGE SCALE GENOMIC DNA]</scope>
    <source>
        <strain evidence="3 4">YLB-04</strain>
    </source>
</reference>
<dbReference type="EMBL" id="QNQT01000002">
    <property type="protein sequence ID" value="RDU37378.1"/>
    <property type="molecule type" value="Genomic_DNA"/>
</dbReference>
<dbReference type="InterPro" id="IPR000160">
    <property type="entry name" value="GGDEF_dom"/>
</dbReference>
<dbReference type="InterPro" id="IPR029787">
    <property type="entry name" value="Nucleotide_cyclase"/>
</dbReference>
<evidence type="ECO:0000313" key="3">
    <source>
        <dbReference type="EMBL" id="RDU37378.1"/>
    </source>
</evidence>
<keyword evidence="1" id="KW-0472">Membrane</keyword>
<dbReference type="Pfam" id="PF00990">
    <property type="entry name" value="GGDEF"/>
    <property type="match status" value="1"/>
</dbReference>
<dbReference type="InterPro" id="IPR043128">
    <property type="entry name" value="Rev_trsase/Diguanyl_cyclase"/>
</dbReference>
<evidence type="ECO:0000313" key="4">
    <source>
        <dbReference type="Proteomes" id="UP000257144"/>
    </source>
</evidence>
<feature type="transmembrane region" description="Helical" evidence="1">
    <location>
        <begin position="138"/>
        <end position="166"/>
    </location>
</feature>
<dbReference type="PANTHER" id="PTHR45138:SF9">
    <property type="entry name" value="DIGUANYLATE CYCLASE DGCM-RELATED"/>
    <property type="match status" value="1"/>
</dbReference>
<dbReference type="Proteomes" id="UP000257144">
    <property type="component" value="Unassembled WGS sequence"/>
</dbReference>
<dbReference type="OrthoDB" id="9759607at2"/>
<dbReference type="PROSITE" id="PS50887">
    <property type="entry name" value="GGDEF"/>
    <property type="match status" value="1"/>
</dbReference>
<accession>A0A3D8GSF6</accession>
<evidence type="ECO:0000259" key="2">
    <source>
        <dbReference type="PROSITE" id="PS50887"/>
    </source>
</evidence>
<keyword evidence="4" id="KW-1185">Reference proteome</keyword>
<feature type="transmembrane region" description="Helical" evidence="1">
    <location>
        <begin position="206"/>
        <end position="224"/>
    </location>
</feature>
<dbReference type="CDD" id="cd01949">
    <property type="entry name" value="GGDEF"/>
    <property type="match status" value="1"/>
</dbReference>
<keyword evidence="1" id="KW-0812">Transmembrane</keyword>
<name>A0A3D8GSF6_9BACI</name>
<dbReference type="NCBIfam" id="TIGR00254">
    <property type="entry name" value="GGDEF"/>
    <property type="match status" value="1"/>
</dbReference>
<feature type="transmembrane region" description="Helical" evidence="1">
    <location>
        <begin position="32"/>
        <end position="52"/>
    </location>
</feature>